<sequence>MTDYDVLTIGNAIVDIIAQTDDAFLATHDVQKGGMTLIDTARARQLYDAMGPAVETSGGSAANTVAGVVSLGGTGAYIGKVSSDELGTIFTHDIRAQKVRFETGPLAGDPPTARSMILVTPDGERSMSTFLGACVELGPDDIDEALVAAAKVTYFEGYLWDPPRAKEAIRKAAQIAHANGRQVAMTLSDAFCVHRYRDEFLELMRSGTVDIVFANESEALALYETEDFDLALEKLGADTKVLAAVTRSEKGCVIVEGETRIPVAAVPLARLLDTTGAGDLFAAGFLRGYTAGLTHADSAALGAIAAGHIIEQIGPRPQQALKLLPAAAAILAAVPA</sequence>
<dbReference type="AlphaFoldDB" id="A0A916XSN0"/>
<evidence type="ECO:0000313" key="5">
    <source>
        <dbReference type="EMBL" id="GGD04436.1"/>
    </source>
</evidence>
<keyword evidence="2" id="KW-0808">Transferase</keyword>
<comment type="caution">
    <text evidence="5">The sequence shown here is derived from an EMBL/GenBank/DDBJ whole genome shotgun (WGS) entry which is preliminary data.</text>
</comment>
<dbReference type="PANTHER" id="PTHR43320">
    <property type="entry name" value="SUGAR KINASE"/>
    <property type="match status" value="1"/>
</dbReference>
<dbReference type="Pfam" id="PF00294">
    <property type="entry name" value="PfkB"/>
    <property type="match status" value="1"/>
</dbReference>
<protein>
    <submittedName>
        <fullName evidence="5">Adenosine kinase</fullName>
    </submittedName>
</protein>
<dbReference type="RefSeq" id="WP_188848872.1">
    <property type="nucleotide sequence ID" value="NZ_BMJJ01000001.1"/>
</dbReference>
<feature type="domain" description="Carbohydrate kinase PfkB" evidence="4">
    <location>
        <begin position="54"/>
        <end position="316"/>
    </location>
</feature>
<dbReference type="InterPro" id="IPR002173">
    <property type="entry name" value="Carboh/pur_kinase_PfkB_CS"/>
</dbReference>
<dbReference type="GO" id="GO:0016301">
    <property type="term" value="F:kinase activity"/>
    <property type="evidence" value="ECO:0007669"/>
    <property type="project" value="UniProtKB-KW"/>
</dbReference>
<keyword evidence="3 5" id="KW-0418">Kinase</keyword>
<organism evidence="5 6">
    <name type="scientific">Aureimonas glaciei</name>
    <dbReference type="NCBI Taxonomy" id="1776957"/>
    <lineage>
        <taxon>Bacteria</taxon>
        <taxon>Pseudomonadati</taxon>
        <taxon>Pseudomonadota</taxon>
        <taxon>Alphaproteobacteria</taxon>
        <taxon>Hyphomicrobiales</taxon>
        <taxon>Aurantimonadaceae</taxon>
        <taxon>Aureimonas</taxon>
    </lineage>
</organism>
<evidence type="ECO:0000256" key="1">
    <source>
        <dbReference type="ARBA" id="ARBA00010688"/>
    </source>
</evidence>
<evidence type="ECO:0000313" key="6">
    <source>
        <dbReference type="Proteomes" id="UP000613160"/>
    </source>
</evidence>
<dbReference type="InterPro" id="IPR011611">
    <property type="entry name" value="PfkB_dom"/>
</dbReference>
<dbReference type="Proteomes" id="UP000613160">
    <property type="component" value="Unassembled WGS sequence"/>
</dbReference>
<reference evidence="5" key="2">
    <citation type="submission" date="2020-09" db="EMBL/GenBank/DDBJ databases">
        <authorList>
            <person name="Sun Q."/>
            <person name="Zhou Y."/>
        </authorList>
    </citation>
    <scope>NUCLEOTIDE SEQUENCE</scope>
    <source>
        <strain evidence="5">CGMCC 1.15493</strain>
    </source>
</reference>
<dbReference type="SUPFAM" id="SSF53613">
    <property type="entry name" value="Ribokinase-like"/>
    <property type="match status" value="1"/>
</dbReference>
<evidence type="ECO:0000259" key="4">
    <source>
        <dbReference type="Pfam" id="PF00294"/>
    </source>
</evidence>
<dbReference type="Gene3D" id="3.40.1190.20">
    <property type="match status" value="1"/>
</dbReference>
<keyword evidence="6" id="KW-1185">Reference proteome</keyword>
<gene>
    <name evidence="5" type="ORF">GCM10011335_03990</name>
</gene>
<evidence type="ECO:0000256" key="2">
    <source>
        <dbReference type="ARBA" id="ARBA00022679"/>
    </source>
</evidence>
<dbReference type="EMBL" id="BMJJ01000001">
    <property type="protein sequence ID" value="GGD04436.1"/>
    <property type="molecule type" value="Genomic_DNA"/>
</dbReference>
<dbReference type="CDD" id="cd01168">
    <property type="entry name" value="adenosine_kinase"/>
    <property type="match status" value="1"/>
</dbReference>
<comment type="similarity">
    <text evidence="1">Belongs to the carbohydrate kinase PfkB family.</text>
</comment>
<evidence type="ECO:0000256" key="3">
    <source>
        <dbReference type="ARBA" id="ARBA00022777"/>
    </source>
</evidence>
<reference evidence="5" key="1">
    <citation type="journal article" date="2014" name="Int. J. Syst. Evol. Microbiol.">
        <title>Complete genome sequence of Corynebacterium casei LMG S-19264T (=DSM 44701T), isolated from a smear-ripened cheese.</title>
        <authorList>
            <consortium name="US DOE Joint Genome Institute (JGI-PGF)"/>
            <person name="Walter F."/>
            <person name="Albersmeier A."/>
            <person name="Kalinowski J."/>
            <person name="Ruckert C."/>
        </authorList>
    </citation>
    <scope>NUCLEOTIDE SEQUENCE</scope>
    <source>
        <strain evidence="5">CGMCC 1.15493</strain>
    </source>
</reference>
<accession>A0A916XSN0</accession>
<dbReference type="InterPro" id="IPR052700">
    <property type="entry name" value="Carb_kinase_PfkB-like"/>
</dbReference>
<dbReference type="PROSITE" id="PS00584">
    <property type="entry name" value="PFKB_KINASES_2"/>
    <property type="match status" value="1"/>
</dbReference>
<dbReference type="PANTHER" id="PTHR43320:SF3">
    <property type="entry name" value="CARBOHYDRATE KINASE PFKB DOMAIN-CONTAINING PROTEIN"/>
    <property type="match status" value="1"/>
</dbReference>
<name>A0A916XSN0_9HYPH</name>
<dbReference type="InterPro" id="IPR029056">
    <property type="entry name" value="Ribokinase-like"/>
</dbReference>
<proteinExistence type="inferred from homology"/>